<evidence type="ECO:0000256" key="4">
    <source>
        <dbReference type="ARBA" id="ARBA00023136"/>
    </source>
</evidence>
<dbReference type="InterPro" id="IPR036640">
    <property type="entry name" value="ABC1_TM_sf"/>
</dbReference>
<keyword evidence="4 5" id="KW-0472">Membrane</keyword>
<dbReference type="GO" id="GO:0005524">
    <property type="term" value="F:ATP binding"/>
    <property type="evidence" value="ECO:0007669"/>
    <property type="project" value="UniProtKB-KW"/>
</dbReference>
<keyword evidence="2 5" id="KW-0812">Transmembrane</keyword>
<keyword evidence="7" id="KW-0547">Nucleotide-binding</keyword>
<evidence type="ECO:0000256" key="2">
    <source>
        <dbReference type="ARBA" id="ARBA00022692"/>
    </source>
</evidence>
<protein>
    <submittedName>
        <fullName evidence="7">ABC transporter ATP-binding protein</fullName>
    </submittedName>
</protein>
<dbReference type="EMBL" id="JBHLZP010001082">
    <property type="protein sequence ID" value="MFB9840429.1"/>
    <property type="molecule type" value="Genomic_DNA"/>
</dbReference>
<keyword evidence="8" id="KW-1185">Reference proteome</keyword>
<evidence type="ECO:0000256" key="3">
    <source>
        <dbReference type="ARBA" id="ARBA00022989"/>
    </source>
</evidence>
<sequence>MSLTGRNVLAQVVAGQRRHVLLASLMVTGHQAGEALVPFLIGVVIDQAVGGGLGGLLLWLGVLGAVYVALSLSYRFGDRAAERASEQAAHELRLTLTRRVLDHRGGAEAGRLPGALVNIATGDAHR</sequence>
<evidence type="ECO:0000256" key="5">
    <source>
        <dbReference type="SAM" id="Phobius"/>
    </source>
</evidence>
<evidence type="ECO:0000313" key="7">
    <source>
        <dbReference type="EMBL" id="MFB9840429.1"/>
    </source>
</evidence>
<comment type="subcellular location">
    <subcellularLocation>
        <location evidence="1">Cell membrane</location>
        <topology evidence="1">Multi-pass membrane protein</topology>
    </subcellularLocation>
</comment>
<dbReference type="PROSITE" id="PS50929">
    <property type="entry name" value="ABC_TM1F"/>
    <property type="match status" value="1"/>
</dbReference>
<dbReference type="Proteomes" id="UP001589627">
    <property type="component" value="Unassembled WGS sequence"/>
</dbReference>
<feature type="domain" description="ABC transmembrane type-1" evidence="6">
    <location>
        <begin position="21"/>
        <end position="126"/>
    </location>
</feature>
<dbReference type="Gene3D" id="1.20.1560.10">
    <property type="entry name" value="ABC transporter type 1, transmembrane domain"/>
    <property type="match status" value="1"/>
</dbReference>
<comment type="caution">
    <text evidence="7">The sequence shown here is derived from an EMBL/GenBank/DDBJ whole genome shotgun (WGS) entry which is preliminary data.</text>
</comment>
<keyword evidence="7" id="KW-0067">ATP-binding</keyword>
<dbReference type="SUPFAM" id="SSF90123">
    <property type="entry name" value="ABC transporter transmembrane region"/>
    <property type="match status" value="1"/>
</dbReference>
<reference evidence="7 8" key="1">
    <citation type="submission" date="2024-09" db="EMBL/GenBank/DDBJ databases">
        <authorList>
            <person name="Sun Q."/>
            <person name="Mori K."/>
        </authorList>
    </citation>
    <scope>NUCLEOTIDE SEQUENCE [LARGE SCALE GENOMIC DNA]</scope>
    <source>
        <strain evidence="7 8">TBRC 0563</strain>
    </source>
</reference>
<name>A0ABV5YZD2_9ACTN</name>
<feature type="transmembrane region" description="Helical" evidence="5">
    <location>
        <begin position="20"/>
        <end position="45"/>
    </location>
</feature>
<accession>A0ABV5YZD2</accession>
<keyword evidence="3 5" id="KW-1133">Transmembrane helix</keyword>
<evidence type="ECO:0000313" key="8">
    <source>
        <dbReference type="Proteomes" id="UP001589627"/>
    </source>
</evidence>
<evidence type="ECO:0000256" key="1">
    <source>
        <dbReference type="ARBA" id="ARBA00004651"/>
    </source>
</evidence>
<organism evidence="7 8">
    <name type="scientific">Actinoallomurus acaciae</name>
    <dbReference type="NCBI Taxonomy" id="502577"/>
    <lineage>
        <taxon>Bacteria</taxon>
        <taxon>Bacillati</taxon>
        <taxon>Actinomycetota</taxon>
        <taxon>Actinomycetes</taxon>
        <taxon>Streptosporangiales</taxon>
        <taxon>Thermomonosporaceae</taxon>
        <taxon>Actinoallomurus</taxon>
    </lineage>
</organism>
<feature type="non-terminal residue" evidence="7">
    <location>
        <position position="126"/>
    </location>
</feature>
<proteinExistence type="predicted"/>
<dbReference type="InterPro" id="IPR011527">
    <property type="entry name" value="ABC1_TM_dom"/>
</dbReference>
<feature type="transmembrane region" description="Helical" evidence="5">
    <location>
        <begin position="51"/>
        <end position="70"/>
    </location>
</feature>
<gene>
    <name evidence="7" type="ORF">ACFFNX_50625</name>
</gene>
<evidence type="ECO:0000259" key="6">
    <source>
        <dbReference type="PROSITE" id="PS50929"/>
    </source>
</evidence>